<evidence type="ECO:0000313" key="1">
    <source>
        <dbReference type="EMBL" id="MCE2055453.1"/>
    </source>
</evidence>
<organism evidence="1 2">
    <name type="scientific">Datura stramonium</name>
    <name type="common">Jimsonweed</name>
    <name type="synonym">Common thornapple</name>
    <dbReference type="NCBI Taxonomy" id="4076"/>
    <lineage>
        <taxon>Eukaryota</taxon>
        <taxon>Viridiplantae</taxon>
        <taxon>Streptophyta</taxon>
        <taxon>Embryophyta</taxon>
        <taxon>Tracheophyta</taxon>
        <taxon>Spermatophyta</taxon>
        <taxon>Magnoliopsida</taxon>
        <taxon>eudicotyledons</taxon>
        <taxon>Gunneridae</taxon>
        <taxon>Pentapetalae</taxon>
        <taxon>asterids</taxon>
        <taxon>lamiids</taxon>
        <taxon>Solanales</taxon>
        <taxon>Solanaceae</taxon>
        <taxon>Solanoideae</taxon>
        <taxon>Datureae</taxon>
        <taxon>Datura</taxon>
    </lineage>
</organism>
<proteinExistence type="predicted"/>
<comment type="caution">
    <text evidence="1">The sequence shown here is derived from an EMBL/GenBank/DDBJ whole genome shotgun (WGS) entry which is preliminary data.</text>
</comment>
<dbReference type="Proteomes" id="UP000823775">
    <property type="component" value="Unassembled WGS sequence"/>
</dbReference>
<keyword evidence="2" id="KW-1185">Reference proteome</keyword>
<evidence type="ECO:0000313" key="2">
    <source>
        <dbReference type="Proteomes" id="UP000823775"/>
    </source>
</evidence>
<name>A0ABS8W245_DATST</name>
<sequence>HVGRGTTPSLPSSVSPGLRANTYSRGALSITKHGRCGMVPIASVCQRDTSESTFFLLSFDADRRVSLSWTRYDEDGSHSESAIVEKRLLQQIVVRCDHIPYFGKIVLVIPRL</sequence>
<feature type="non-terminal residue" evidence="1">
    <location>
        <position position="1"/>
    </location>
</feature>
<reference evidence="1 2" key="1">
    <citation type="journal article" date="2021" name="BMC Genomics">
        <title>Datura genome reveals duplications of psychoactive alkaloid biosynthetic genes and high mutation rate following tissue culture.</title>
        <authorList>
            <person name="Rajewski A."/>
            <person name="Carter-House D."/>
            <person name="Stajich J."/>
            <person name="Litt A."/>
        </authorList>
    </citation>
    <scope>NUCLEOTIDE SEQUENCE [LARGE SCALE GENOMIC DNA]</scope>
    <source>
        <strain evidence="1">AR-01</strain>
    </source>
</reference>
<gene>
    <name evidence="1" type="ORF">HAX54_042591</name>
</gene>
<accession>A0ABS8W245</accession>
<protein>
    <submittedName>
        <fullName evidence="1">Uncharacterized protein</fullName>
    </submittedName>
</protein>
<dbReference type="EMBL" id="JACEIK010006297">
    <property type="protein sequence ID" value="MCE2055453.1"/>
    <property type="molecule type" value="Genomic_DNA"/>
</dbReference>